<dbReference type="Pfam" id="PF09907">
    <property type="entry name" value="HigB_toxin"/>
    <property type="match status" value="1"/>
</dbReference>
<evidence type="ECO:0000313" key="2">
    <source>
        <dbReference type="Proteomes" id="UP000385207"/>
    </source>
</evidence>
<dbReference type="GO" id="GO:0003723">
    <property type="term" value="F:RNA binding"/>
    <property type="evidence" value="ECO:0007669"/>
    <property type="project" value="InterPro"/>
</dbReference>
<sequence length="102" mass="11806">MRVIAKGTLREFWESNLAYSDAQTPLVEWYRHMEKAIYRTPQEVKAELRTASILKGGRVVFNIGIGGNKYRVILAIDYQRQLGFIRFVGTHVQYDQINAETV</sequence>
<dbReference type="GO" id="GO:0004519">
    <property type="term" value="F:endonuclease activity"/>
    <property type="evidence" value="ECO:0007669"/>
    <property type="project" value="InterPro"/>
</dbReference>
<accession>A0A5E6RBP6</accession>
<proteinExistence type="predicted"/>
<evidence type="ECO:0000313" key="1">
    <source>
        <dbReference type="EMBL" id="VVP03823.1"/>
    </source>
</evidence>
<dbReference type="Proteomes" id="UP000385207">
    <property type="component" value="Unassembled WGS sequence"/>
</dbReference>
<reference evidence="1 2" key="1">
    <citation type="submission" date="2019-09" db="EMBL/GenBank/DDBJ databases">
        <authorList>
            <person name="Chandra G."/>
            <person name="Truman W A."/>
        </authorList>
    </citation>
    <scope>NUCLEOTIDE SEQUENCE [LARGE SCALE GENOMIC DNA]</scope>
    <source>
        <strain evidence="1">PS862</strain>
    </source>
</reference>
<name>A0A5E6RBP6_PSEFL</name>
<evidence type="ECO:0008006" key="3">
    <source>
        <dbReference type="Google" id="ProtNLM"/>
    </source>
</evidence>
<dbReference type="InterPro" id="IPR018669">
    <property type="entry name" value="Toxin_HigB"/>
</dbReference>
<dbReference type="OrthoDB" id="9799912at2"/>
<dbReference type="GO" id="GO:0110001">
    <property type="term" value="C:toxin-antitoxin complex"/>
    <property type="evidence" value="ECO:0007669"/>
    <property type="project" value="InterPro"/>
</dbReference>
<organism evidence="1 2">
    <name type="scientific">Pseudomonas fluorescens</name>
    <dbReference type="NCBI Taxonomy" id="294"/>
    <lineage>
        <taxon>Bacteria</taxon>
        <taxon>Pseudomonadati</taxon>
        <taxon>Pseudomonadota</taxon>
        <taxon>Gammaproteobacteria</taxon>
        <taxon>Pseudomonadales</taxon>
        <taxon>Pseudomonadaceae</taxon>
        <taxon>Pseudomonas</taxon>
    </lineage>
</organism>
<protein>
    <recommendedName>
        <fullName evidence="3">Addiction module toxin RelE</fullName>
    </recommendedName>
</protein>
<dbReference type="RefSeq" id="WP_150744825.1">
    <property type="nucleotide sequence ID" value="NZ_CABVHE010000008.1"/>
</dbReference>
<gene>
    <name evidence="1" type="ORF">PS862_02988</name>
</gene>
<dbReference type="EMBL" id="CABVII010000012">
    <property type="protein sequence ID" value="VVP03823.1"/>
    <property type="molecule type" value="Genomic_DNA"/>
</dbReference>
<dbReference type="AlphaFoldDB" id="A0A5E6RBP6"/>